<keyword evidence="6" id="KW-0472">Membrane</keyword>
<keyword evidence="7" id="KW-0653">Protein transport</keyword>
<evidence type="ECO:0000256" key="4">
    <source>
        <dbReference type="ARBA" id="ARBA00022692"/>
    </source>
</evidence>
<dbReference type="PANTHER" id="PTHR30558">
    <property type="entry name" value="EXBD MEMBRANE COMPONENT OF PMF-DRIVEN MACROMOLECULE IMPORT SYSTEM"/>
    <property type="match status" value="1"/>
</dbReference>
<evidence type="ECO:0000313" key="11">
    <source>
        <dbReference type="Proteomes" id="UP000266389"/>
    </source>
</evidence>
<evidence type="ECO:0000256" key="1">
    <source>
        <dbReference type="ARBA" id="ARBA00004162"/>
    </source>
</evidence>
<evidence type="ECO:0000256" key="5">
    <source>
        <dbReference type="ARBA" id="ARBA00022989"/>
    </source>
</evidence>
<comment type="subcellular location">
    <subcellularLocation>
        <location evidence="1">Cell membrane</location>
        <topology evidence="1">Single-pass membrane protein</topology>
    </subcellularLocation>
    <subcellularLocation>
        <location evidence="7">Cell membrane</location>
        <topology evidence="7">Single-pass type II membrane protein</topology>
    </subcellularLocation>
</comment>
<dbReference type="GO" id="GO:0015031">
    <property type="term" value="P:protein transport"/>
    <property type="evidence" value="ECO:0007669"/>
    <property type="project" value="UniProtKB-KW"/>
</dbReference>
<accession>A0A395LYF5</accession>
<comment type="caution">
    <text evidence="9">The sequence shown here is derived from an EMBL/GenBank/DDBJ whole genome shotgun (WGS) entry which is preliminary data.</text>
</comment>
<dbReference type="PANTHER" id="PTHR30558:SF3">
    <property type="entry name" value="BIOPOLYMER TRANSPORT PROTEIN EXBD-RELATED"/>
    <property type="match status" value="1"/>
</dbReference>
<feature type="region of interest" description="Disordered" evidence="8">
    <location>
        <begin position="1"/>
        <end position="20"/>
    </location>
</feature>
<keyword evidence="7" id="KW-0813">Transport</keyword>
<dbReference type="AlphaFoldDB" id="A0A395LYF5"/>
<keyword evidence="5" id="KW-1133">Transmembrane helix</keyword>
<keyword evidence="3" id="KW-1003">Cell membrane</keyword>
<reference evidence="9" key="2">
    <citation type="submission" date="2017-08" db="EMBL/GenBank/DDBJ databases">
        <authorList>
            <person name="de Groot N.N."/>
        </authorList>
    </citation>
    <scope>NUCLEOTIDE SEQUENCE</scope>
    <source>
        <strain evidence="9">OS</strain>
    </source>
</reference>
<dbReference type="GO" id="GO:0022857">
    <property type="term" value="F:transmembrane transporter activity"/>
    <property type="evidence" value="ECO:0007669"/>
    <property type="project" value="InterPro"/>
</dbReference>
<sequence>MGGIAAPEPQSSRKKGKKKRKRIGFNLDMTPMVDVAFLLLTFFMLTTTFAKPNTMEVNLPSKDMTEVKVAESNVLTIRVTEGDKAYWNIGFDEPKPFELYDKSGEKPTISNAFREILKTESEKIRQRVGEDVMAIVLKFDKKAQYRNLVDVLDELNILRFRRFSIADYTEQDAEEIKKVSSIQPAQPVQP</sequence>
<gene>
    <name evidence="10" type="ORF">D0433_07670</name>
    <name evidence="9" type="ORF">D0433_10365</name>
</gene>
<proteinExistence type="inferred from homology"/>
<dbReference type="InterPro" id="IPR003400">
    <property type="entry name" value="ExbD"/>
</dbReference>
<reference evidence="9 11" key="1">
    <citation type="journal article" date="2011" name="ISME J.">
        <title>Community ecology of hot spring cyanobacterial mats: predominant populations and their functional potential.</title>
        <authorList>
            <person name="Klatt C.G."/>
            <person name="Wood J.M."/>
            <person name="Rusch D.B."/>
            <person name="Bateson M.M."/>
            <person name="Hamamura N."/>
            <person name="Heidelberg J.F."/>
            <person name="Grossman A.R."/>
            <person name="Bhaya D."/>
            <person name="Cohan F.M."/>
            <person name="Kuhl M."/>
            <person name="Bryant D.A."/>
            <person name="Ward D.M."/>
        </authorList>
    </citation>
    <scope>NUCLEOTIDE SEQUENCE [LARGE SCALE GENOMIC DNA]</scope>
    <source>
        <strain evidence="9">OS</strain>
    </source>
</reference>
<evidence type="ECO:0000313" key="9">
    <source>
        <dbReference type="EMBL" id="RFM23559.1"/>
    </source>
</evidence>
<name>A0A395LYF5_9BACT</name>
<evidence type="ECO:0000256" key="3">
    <source>
        <dbReference type="ARBA" id="ARBA00022475"/>
    </source>
</evidence>
<evidence type="ECO:0000313" key="10">
    <source>
        <dbReference type="EMBL" id="RFM23971.1"/>
    </source>
</evidence>
<evidence type="ECO:0000256" key="6">
    <source>
        <dbReference type="ARBA" id="ARBA00023136"/>
    </source>
</evidence>
<dbReference type="Pfam" id="PF02472">
    <property type="entry name" value="ExbD"/>
    <property type="match status" value="1"/>
</dbReference>
<dbReference type="EMBL" id="PHFL01000049">
    <property type="protein sequence ID" value="RFM23971.1"/>
    <property type="molecule type" value="Genomic_DNA"/>
</dbReference>
<dbReference type="Proteomes" id="UP000266389">
    <property type="component" value="Unassembled WGS sequence"/>
</dbReference>
<evidence type="ECO:0000256" key="8">
    <source>
        <dbReference type="SAM" id="MobiDB-lite"/>
    </source>
</evidence>
<dbReference type="EMBL" id="PHFL01000062">
    <property type="protein sequence ID" value="RFM23559.1"/>
    <property type="molecule type" value="Genomic_DNA"/>
</dbReference>
<comment type="similarity">
    <text evidence="2 7">Belongs to the ExbD/TolR family.</text>
</comment>
<evidence type="ECO:0000256" key="7">
    <source>
        <dbReference type="RuleBase" id="RU003879"/>
    </source>
</evidence>
<keyword evidence="4 7" id="KW-0812">Transmembrane</keyword>
<evidence type="ECO:0000256" key="2">
    <source>
        <dbReference type="ARBA" id="ARBA00005811"/>
    </source>
</evidence>
<dbReference type="GO" id="GO:0005886">
    <property type="term" value="C:plasma membrane"/>
    <property type="evidence" value="ECO:0007669"/>
    <property type="project" value="UniProtKB-SubCell"/>
</dbReference>
<protein>
    <submittedName>
        <fullName evidence="9">Biopolymer transporter ExbD</fullName>
    </submittedName>
</protein>
<organism evidence="9 11">
    <name type="scientific">Candidatus Thermochlorobacter aerophilus</name>
    <dbReference type="NCBI Taxonomy" id="1868324"/>
    <lineage>
        <taxon>Bacteria</taxon>
        <taxon>Pseudomonadati</taxon>
        <taxon>Chlorobiota</taxon>
        <taxon>Chlorobiia</taxon>
        <taxon>Chlorobiales</taxon>
        <taxon>Candidatus Thermochlorobacteriaceae</taxon>
        <taxon>Candidatus Thermochlorobacter</taxon>
    </lineage>
</organism>